<dbReference type="InterPro" id="IPR013656">
    <property type="entry name" value="PAS_4"/>
</dbReference>
<dbReference type="SUPFAM" id="SSF55785">
    <property type="entry name" value="PYP-like sensor domain (PAS domain)"/>
    <property type="match status" value="1"/>
</dbReference>
<reference evidence="12 13" key="1">
    <citation type="submission" date="2018-02" db="EMBL/GenBank/DDBJ databases">
        <title>Genomic Encyclopedia of Archaeal and Bacterial Type Strains, Phase II (KMG-II): from individual species to whole genera.</title>
        <authorList>
            <person name="Goeker M."/>
        </authorList>
    </citation>
    <scope>NUCLEOTIDE SEQUENCE [LARGE SCALE GENOMIC DNA]</scope>
    <source>
        <strain evidence="12 13">YU 961-1</strain>
    </source>
</reference>
<dbReference type="RefSeq" id="WP_104480428.1">
    <property type="nucleotide sequence ID" value="NZ_CP154825.1"/>
</dbReference>
<dbReference type="OrthoDB" id="5166772at2"/>
<dbReference type="PROSITE" id="PS50109">
    <property type="entry name" value="HIS_KIN"/>
    <property type="match status" value="1"/>
</dbReference>
<evidence type="ECO:0000256" key="8">
    <source>
        <dbReference type="ARBA" id="ARBA00022840"/>
    </source>
</evidence>
<dbReference type="InterPro" id="IPR050351">
    <property type="entry name" value="BphY/WalK/GraS-like"/>
</dbReference>
<dbReference type="Gene3D" id="3.30.450.20">
    <property type="entry name" value="PAS domain"/>
    <property type="match status" value="1"/>
</dbReference>
<evidence type="ECO:0000256" key="6">
    <source>
        <dbReference type="ARBA" id="ARBA00022741"/>
    </source>
</evidence>
<evidence type="ECO:0000256" key="5">
    <source>
        <dbReference type="ARBA" id="ARBA00022679"/>
    </source>
</evidence>
<dbReference type="InterPro" id="IPR036097">
    <property type="entry name" value="HisK_dim/P_sf"/>
</dbReference>
<dbReference type="Pfam" id="PF08448">
    <property type="entry name" value="PAS_4"/>
    <property type="match status" value="1"/>
</dbReference>
<dbReference type="InterPro" id="IPR035965">
    <property type="entry name" value="PAS-like_dom_sf"/>
</dbReference>
<accession>A0A2S6GML4</accession>
<keyword evidence="4" id="KW-0597">Phosphoprotein</keyword>
<sequence length="592" mass="63234">MPDPNAVPRWDCAAAVRAVSWADRSGQAVPVAVALLRGLPGVVEAVVGAPVDGAAVVIPLRTGDALSVCCDGEPDPRLAPLVDTVAATLDASRADGGAVDFRDAVLSQSPSFIALFAPDGGLRWGNMTHWPDGTVVRYDETNTSAISGMVHPDDQRTLLSLMSSLHEREPGGHDRHTARVRLPEDRWMVMDIDIFDRYDDPLIGGLIAYGRDVTDLHETESTLRLIATQLKILVDSLEVGVLLQDADRVLLIANTAATALLDLRKPPAELAGLSWEDIHRLRGLPPAYYTELDDLARRCMADGVPVRGAMVGLGPHKVVELDFVPVRVGKLRLGALWVMRDVTEQVELQAALVRRNEELSRLAALKTEFIATVSHELRTPLTTLTSLTPMLADGAGDRVLGQAVQRNVNRLATLVETLLFLAGLESHSRSLVITHTRMETLVLEQIAILASHAAARSVVVAHRPPPTVTVLTGDRDLLARMIHHVVAAAIGSSPPSTTVRVTSHVDAERWSLDVTDENPLPVAASRMFTTMPDGGSGAEGDPLIGSGLGLTLARAIAERHGGGITFTRSAAGGTTIRIELPLVGLAAEATPI</sequence>
<gene>
    <name evidence="12" type="ORF">CLV40_110161</name>
</gene>
<dbReference type="InterPro" id="IPR003594">
    <property type="entry name" value="HATPase_dom"/>
</dbReference>
<evidence type="ECO:0000256" key="9">
    <source>
        <dbReference type="ARBA" id="ARBA00023012"/>
    </source>
</evidence>
<organism evidence="12 13">
    <name type="scientific">Actinokineospora auranticolor</name>
    <dbReference type="NCBI Taxonomy" id="155976"/>
    <lineage>
        <taxon>Bacteria</taxon>
        <taxon>Bacillati</taxon>
        <taxon>Actinomycetota</taxon>
        <taxon>Actinomycetes</taxon>
        <taxon>Pseudonocardiales</taxon>
        <taxon>Pseudonocardiaceae</taxon>
        <taxon>Actinokineospora</taxon>
    </lineage>
</organism>
<dbReference type="GO" id="GO:0005886">
    <property type="term" value="C:plasma membrane"/>
    <property type="evidence" value="ECO:0007669"/>
    <property type="project" value="UniProtKB-SubCell"/>
</dbReference>
<keyword evidence="5" id="KW-0808">Transferase</keyword>
<dbReference type="PANTHER" id="PTHR42878">
    <property type="entry name" value="TWO-COMPONENT HISTIDINE KINASE"/>
    <property type="match status" value="1"/>
</dbReference>
<dbReference type="PRINTS" id="PR00344">
    <property type="entry name" value="BCTRLSENSOR"/>
</dbReference>
<evidence type="ECO:0000256" key="7">
    <source>
        <dbReference type="ARBA" id="ARBA00022777"/>
    </source>
</evidence>
<dbReference type="Pfam" id="PF00512">
    <property type="entry name" value="HisKA"/>
    <property type="match status" value="1"/>
</dbReference>
<dbReference type="InterPro" id="IPR004358">
    <property type="entry name" value="Sig_transdc_His_kin-like_C"/>
</dbReference>
<evidence type="ECO:0000256" key="2">
    <source>
        <dbReference type="ARBA" id="ARBA00004236"/>
    </source>
</evidence>
<dbReference type="EMBL" id="PTIX01000010">
    <property type="protein sequence ID" value="PPK66457.1"/>
    <property type="molecule type" value="Genomic_DNA"/>
</dbReference>
<dbReference type="GO" id="GO:0007234">
    <property type="term" value="P:osmosensory signaling via phosphorelay pathway"/>
    <property type="evidence" value="ECO:0007669"/>
    <property type="project" value="TreeGrafter"/>
</dbReference>
<keyword evidence="6" id="KW-0547">Nucleotide-binding</keyword>
<dbReference type="GO" id="GO:0030295">
    <property type="term" value="F:protein kinase activator activity"/>
    <property type="evidence" value="ECO:0007669"/>
    <property type="project" value="TreeGrafter"/>
</dbReference>
<evidence type="ECO:0000313" key="12">
    <source>
        <dbReference type="EMBL" id="PPK66457.1"/>
    </source>
</evidence>
<dbReference type="SUPFAM" id="SSF55874">
    <property type="entry name" value="ATPase domain of HSP90 chaperone/DNA topoisomerase II/histidine kinase"/>
    <property type="match status" value="1"/>
</dbReference>
<dbReference type="GO" id="GO:0000155">
    <property type="term" value="F:phosphorelay sensor kinase activity"/>
    <property type="evidence" value="ECO:0007669"/>
    <property type="project" value="InterPro"/>
</dbReference>
<evidence type="ECO:0000256" key="10">
    <source>
        <dbReference type="ARBA" id="ARBA00039401"/>
    </source>
</evidence>
<dbReference type="AlphaFoldDB" id="A0A2S6GML4"/>
<keyword evidence="9" id="KW-0902">Two-component regulatory system</keyword>
<dbReference type="Pfam" id="PF02518">
    <property type="entry name" value="HATPase_c"/>
    <property type="match status" value="1"/>
</dbReference>
<evidence type="ECO:0000256" key="1">
    <source>
        <dbReference type="ARBA" id="ARBA00000085"/>
    </source>
</evidence>
<comment type="subcellular location">
    <subcellularLocation>
        <location evidence="2">Cell membrane</location>
    </subcellularLocation>
</comment>
<dbReference type="Proteomes" id="UP000239203">
    <property type="component" value="Unassembled WGS sequence"/>
</dbReference>
<dbReference type="SMART" id="SM00387">
    <property type="entry name" value="HATPase_c"/>
    <property type="match status" value="1"/>
</dbReference>
<evidence type="ECO:0000256" key="4">
    <source>
        <dbReference type="ARBA" id="ARBA00022553"/>
    </source>
</evidence>
<feature type="domain" description="Histidine kinase" evidence="11">
    <location>
        <begin position="372"/>
        <end position="584"/>
    </location>
</feature>
<dbReference type="Gene3D" id="1.10.287.130">
    <property type="match status" value="1"/>
</dbReference>
<dbReference type="PANTHER" id="PTHR42878:SF7">
    <property type="entry name" value="SENSOR HISTIDINE KINASE GLRK"/>
    <property type="match status" value="1"/>
</dbReference>
<keyword evidence="8" id="KW-0067">ATP-binding</keyword>
<dbReference type="SUPFAM" id="SSF47384">
    <property type="entry name" value="Homodimeric domain of signal transducing histidine kinase"/>
    <property type="match status" value="1"/>
</dbReference>
<proteinExistence type="predicted"/>
<dbReference type="SMART" id="SM00388">
    <property type="entry name" value="HisKA"/>
    <property type="match status" value="1"/>
</dbReference>
<keyword evidence="13" id="KW-1185">Reference proteome</keyword>
<dbReference type="GO" id="GO:0000156">
    <property type="term" value="F:phosphorelay response regulator activity"/>
    <property type="evidence" value="ECO:0007669"/>
    <property type="project" value="TreeGrafter"/>
</dbReference>
<evidence type="ECO:0000256" key="3">
    <source>
        <dbReference type="ARBA" id="ARBA00012438"/>
    </source>
</evidence>
<evidence type="ECO:0000259" key="11">
    <source>
        <dbReference type="PROSITE" id="PS50109"/>
    </source>
</evidence>
<dbReference type="InterPro" id="IPR003661">
    <property type="entry name" value="HisK_dim/P_dom"/>
</dbReference>
<dbReference type="EC" id="2.7.13.3" evidence="3"/>
<keyword evidence="7 12" id="KW-0418">Kinase</keyword>
<dbReference type="InterPro" id="IPR036890">
    <property type="entry name" value="HATPase_C_sf"/>
</dbReference>
<comment type="catalytic activity">
    <reaction evidence="1">
        <text>ATP + protein L-histidine = ADP + protein N-phospho-L-histidine.</text>
        <dbReference type="EC" id="2.7.13.3"/>
    </reaction>
</comment>
<dbReference type="CDD" id="cd00075">
    <property type="entry name" value="HATPase"/>
    <property type="match status" value="1"/>
</dbReference>
<evidence type="ECO:0000313" key="13">
    <source>
        <dbReference type="Proteomes" id="UP000239203"/>
    </source>
</evidence>
<dbReference type="InterPro" id="IPR005467">
    <property type="entry name" value="His_kinase_dom"/>
</dbReference>
<name>A0A2S6GML4_9PSEU</name>
<dbReference type="Gene3D" id="3.30.565.10">
    <property type="entry name" value="Histidine kinase-like ATPase, C-terminal domain"/>
    <property type="match status" value="1"/>
</dbReference>
<protein>
    <recommendedName>
        <fullName evidence="10">Sensor-like histidine kinase SenX3</fullName>
        <ecNumber evidence="3">2.7.13.3</ecNumber>
    </recommendedName>
</protein>
<dbReference type="GO" id="GO:0005524">
    <property type="term" value="F:ATP binding"/>
    <property type="evidence" value="ECO:0007669"/>
    <property type="project" value="UniProtKB-KW"/>
</dbReference>
<comment type="caution">
    <text evidence="12">The sequence shown here is derived from an EMBL/GenBank/DDBJ whole genome shotgun (WGS) entry which is preliminary data.</text>
</comment>